<dbReference type="InterPro" id="IPR016181">
    <property type="entry name" value="Acyl_CoA_acyltransferase"/>
</dbReference>
<dbReference type="Gene3D" id="3.40.630.30">
    <property type="match status" value="1"/>
</dbReference>
<reference evidence="3" key="1">
    <citation type="journal article" date="2019" name="Int. J. Syst. Evol. Microbiol.">
        <title>The Global Catalogue of Microorganisms (GCM) 10K type strain sequencing project: providing services to taxonomists for standard genome sequencing and annotation.</title>
        <authorList>
            <consortium name="The Broad Institute Genomics Platform"/>
            <consortium name="The Broad Institute Genome Sequencing Center for Infectious Disease"/>
            <person name="Wu L."/>
            <person name="Ma J."/>
        </authorList>
    </citation>
    <scope>NUCLEOTIDE SEQUENCE [LARGE SCALE GENOMIC DNA]</scope>
    <source>
        <strain evidence="3">JCM 16904</strain>
    </source>
</reference>
<evidence type="ECO:0000313" key="3">
    <source>
        <dbReference type="Proteomes" id="UP001500902"/>
    </source>
</evidence>
<feature type="domain" description="N-acetyltransferase" evidence="1">
    <location>
        <begin position="108"/>
        <end position="232"/>
    </location>
</feature>
<dbReference type="Pfam" id="PF13302">
    <property type="entry name" value="Acetyltransf_3"/>
    <property type="match status" value="1"/>
</dbReference>
<comment type="caution">
    <text evidence="2">The sequence shown here is derived from an EMBL/GenBank/DDBJ whole genome shotgun (WGS) entry which is preliminary data.</text>
</comment>
<dbReference type="PROSITE" id="PS51186">
    <property type="entry name" value="GNAT"/>
    <property type="match status" value="1"/>
</dbReference>
<protein>
    <recommendedName>
        <fullName evidence="1">N-acetyltransferase domain-containing protein</fullName>
    </recommendedName>
</protein>
<accession>A0ABP7D2H4</accession>
<dbReference type="EMBL" id="BAAAZP010000151">
    <property type="protein sequence ID" value="GAA3697832.1"/>
    <property type="molecule type" value="Genomic_DNA"/>
</dbReference>
<dbReference type="RefSeq" id="WP_344889109.1">
    <property type="nucleotide sequence ID" value="NZ_BAAAZP010000151.1"/>
</dbReference>
<name>A0ABP7D2H4_9ACTN</name>
<evidence type="ECO:0000313" key="2">
    <source>
        <dbReference type="EMBL" id="GAA3697832.1"/>
    </source>
</evidence>
<gene>
    <name evidence="2" type="ORF">GCM10022224_074780</name>
</gene>
<dbReference type="InterPro" id="IPR000182">
    <property type="entry name" value="GNAT_dom"/>
</dbReference>
<dbReference type="Proteomes" id="UP001500902">
    <property type="component" value="Unassembled WGS sequence"/>
</dbReference>
<organism evidence="2 3">
    <name type="scientific">Nonomuraea antimicrobica</name>
    <dbReference type="NCBI Taxonomy" id="561173"/>
    <lineage>
        <taxon>Bacteria</taxon>
        <taxon>Bacillati</taxon>
        <taxon>Actinomycetota</taxon>
        <taxon>Actinomycetes</taxon>
        <taxon>Streptosporangiales</taxon>
        <taxon>Streptosporangiaceae</taxon>
        <taxon>Nonomuraea</taxon>
    </lineage>
</organism>
<dbReference type="SUPFAM" id="SSF55729">
    <property type="entry name" value="Acyl-CoA N-acyltransferases (Nat)"/>
    <property type="match status" value="1"/>
</dbReference>
<proteinExistence type="predicted"/>
<sequence>MTSTAREPRDSELLRIELGVIWRLDGLGRLPGPEDLVIGVAADGMVAAVASVVPDPLAGRLLSLVADGGELPDVVVGCQALLGGMGVAVSRGPSYLVEPPLGYDAGVEVLTSAVPAHARLVRPLRPGNWEPGEWDDLLGGREGAPWAMIVEDGQVAAVCHTARLTPAGAEAGTWTAPAYRGRGYAAATTAAWSGLLPDTRLFYSTSADNRSSQRVAERLGLRPIGHLWKLTA</sequence>
<keyword evidence="3" id="KW-1185">Reference proteome</keyword>
<evidence type="ECO:0000259" key="1">
    <source>
        <dbReference type="PROSITE" id="PS51186"/>
    </source>
</evidence>